<dbReference type="InterPro" id="IPR001025">
    <property type="entry name" value="BAH_dom"/>
</dbReference>
<feature type="compositionally biased region" description="Polar residues" evidence="1">
    <location>
        <begin position="2156"/>
        <end position="2180"/>
    </location>
</feature>
<evidence type="ECO:0000259" key="2">
    <source>
        <dbReference type="PROSITE" id="PS51038"/>
    </source>
</evidence>
<feature type="compositionally biased region" description="Polar residues" evidence="1">
    <location>
        <begin position="1107"/>
        <end position="1126"/>
    </location>
</feature>
<dbReference type="InterPro" id="IPR056841">
    <property type="entry name" value="TNRC18_BAHCC1-like_SH3"/>
</dbReference>
<feature type="region of interest" description="Disordered" evidence="1">
    <location>
        <begin position="1432"/>
        <end position="1481"/>
    </location>
</feature>
<feature type="compositionally biased region" description="Polar residues" evidence="1">
    <location>
        <begin position="1702"/>
        <end position="1714"/>
    </location>
</feature>
<sequence length="2950" mass="306954">MDNHGEFSPLDRSRLLAAGGGGADSAGGAGGGAGGSGSGGAGTHPLSVTELASRAATPTTVSTLAGPYHGRFGLPSALPGPNFALVNSFLSGAHSAEARKALLPDLQHYWGAHAQGFPRYLMAGGLYPPYPSLFSGPESLSLLGAGVACVSGGGAPGPSQSAHHVAQCQRLLEMQKEAYLASVSAASHHQALYGMAPGHLPPFLEPPPSSSSSSSSSSAGGSALSLVKQEPKELSCSEKARQAERRKSEAEHRARELTLAAALPSRTDLPLKEPKLSPSSLSSPSSSSSSSVTAPSVSPSSSSHRRGGDKRVGGSSTSPGSSGALHGQKSSSVPSYVAASSGVLVARQPSDASRAKCMSPGGKNTAGASSSSLTSSTALSSGSATGSQTGQRSPRTKSGPVDSGKKASRPEKSLTASTSLSPNQTSLRSGSALSASVSPSSVSEVSLHVDVTHSAASASPSPSTWEVPSAVPAPLASGDASIAVGGDSAAIAGVPTQTAPPVALATVQHDGMLLSALASPSSAAASSAPAKPATIKQHTGGMRSSTSSSTTSPSSAPLATTSGGVAVGGSSSSTSSQPETRESETEVDTTLPSVSGPGRVVGERRSSADTRWSPGDRERASLERAASRSRAGSSGSCEIVVDSTENEEEEQSPLPGPCGEGGGERAETSRAIEETIRRVASAADTAEDNDPDLHHHHHHLPHNNSSSGTSNPGATASSVTATLSAVVVTSVVPSAGSAVTSSPTVASSTRTVYAKTQPVPSVSATGTTGPNVSPRGVASHGVGSRGVSSALPYYHTLYSVPAGAKKVHATTYVPEVGVFKGPNIKAMAKQASATSSSSSSVSPAPSVMTSSVSPSGGLTVSVTLGDGPPKSEANPASLSPNPTEHGGPALSWHPPASVHLSPREPKPSVDSSLSPVGGVAGKFNSSNSAMTSHVAEISSSDTAGRMRPGRLTGLTGVPLDVDSGGDEDDDDSDSDERHELVIDDERDSQEKSRSRSTSPAHAKSRDDIAEASLRVSDERGKQTVDLNLCPPTGAEPLGLSDSLGRREVLGSLTRPSAVGKSSQQAIDYSLPREVAPKHRRHVGLRTSALGKPDPADARQDASKRNVMPSSVNVLNSKPGNSSTPESVSAKVHSGTVKSVPDSSKAITTKIMLPSRTKPLPRPAEVGKPSPRRAATSSSAQTSAQKKRTPHPMSSGDITSKSVADKARKRLRLPEDASPSGSSSSSSSAGARCGSAPPSAMPLAPSTPTNTSSPAHVEAEGTGIEGKSLDSSSSHGPGPNIPVGIAVAQIRPQLVEVTTDSAVGGDDPSRDGSVRGPVVSVSSPGGHPTGGATLPPNLVVAGAAVNASPWLPQMPFSLHQSLNAPGATYDPAHNPFTAPAGFKFAQDSLTGHILLIPNSVPSRPDFVDHGTVWPGSAANFAPPTGAGQQPFASGLATPTITISGPEGKEGRAQDQQKAKEKSIPAHDLLQRGRTSVPHDAGKPKTLAPVLSNNGPVHLSSPATTATVVVSPMSSAISGLPRLVFRPPPTSVQSRGCSPIIFEDAPTSPSPSSSSANTSSSSRKRKLCTIGVQTCDSLLPVIKADTSLPSPHKRLLLHKGSQTLQSPGDISALNPLSVQCPDIDAADPLNDRLEVKVSADKSSSYNPFTDPQILQAADGLELLSTLAEKRPKCSSLDDPKRIFPSPSDSFKSDSASVVAMEDTLSPSETELKSGQCTPRRDPRRDLSPKWTLPKKEVTSLPFADFKTPPVSGLDMEDALEVHARLAEVQRRYKEKAKELAKLQNKRPEEGKPSKRGPGRPPKKKSPEKRSDDDSSSSSSKVKDKEAQHQQQKKKRPAEELVDRVFRKLPPVKPNKVSRSIHYVKSKTGPFFKRKPASSSAKKNKDLFGYDESTWPSFTEAKHKKKSKEAGWKDPSMSKPARSADYVERRGRPPKSRAQKPPVTTAAVTVKSEPSTVSSHDSGLGMLARFALTSPPAGAPPSSSSTSSLTSPLTSPLSASLTPSPLSAGTSGLTTNFPTTATTSSITSSSNSSSSSSSNNNAYSTTSGIYSNSNSISSTASGYHSIMSGTLSGPSHPHHPHPHHRSAPAITFGSSFLTTTDSDHISFSSTITSSNNSNNNSNSNNAVATTVAASKHNSISSSSAPMNSLSGFTSSLSSHAPSNFTATSSSSAVPMATGSSLGSASKLGQDKLPLSSSSTSMTSSAATLGEEPLSNENSTSKRKQDEDSDTDTSDSSPNKKRKPGRPRKINTNKTSGGTETIWAKKSNNLGMLQLSETGSSTDVRTALEVDTSSSLKPLFVDDEWSRRRSERIFLSEPSPQPSPSLSPRGEPIWKLSNFIPKNTKKAAEANKANKDAKLNSKDVKMEASTAAVSTPDTKTSQAKPTSVPTSGKAKVTVASISEEYVKEISASPRLTASVSTPDTSMVKSEPGPSGLSSSSSSSASGGSSSSPSKSTAKKKKVNNTAAKAAGKNLGKGKGKKGKVTKSSSSSSGPSESSSASSVESTSASKERRAQENSKMKLQKAKSLHDLTQRVKKKFNKPSKKQVEEKVGKGKTRKKKRHQSCDSSDGNSSPLSSVKDRPPTPEPRSCVIEPSDLRDGLRVLYLNDGLFYEGAVRDLQPPDVYGVLTAGQRGSRPHILSLEEILKDAVIDVRPGSLRYLKEGTRVCAFWSQQFSCLYPGTVAKTSPNPHNTNSVNVEFDDGDSGRIPINHIRLLPPDFPIIEYEPDPLENLKSEKKRRRTESDASDVKKAAEEKKKSGNKRKVESDSDEKDEGEDDEEEEEEDTSSEDSGSEDLGKPWVWCGKSTKRPGMKGRARKEFYKAISRGKMTLSVGDSAVFISTTKTSHPYIGKIVSLWESHNGKMKVKVSWFYHPEETKGGKRIGDPKNALFESPHGDENDVQTIAYKCEVLSRPAYKRYVAQRARKGKSPRNTFYLAGFYDPSVNIVKYEPGVL</sequence>
<dbReference type="SMART" id="SM00439">
    <property type="entry name" value="BAH"/>
    <property type="match status" value="1"/>
</dbReference>
<feature type="compositionally biased region" description="Acidic residues" evidence="1">
    <location>
        <begin position="963"/>
        <end position="974"/>
    </location>
</feature>
<feature type="region of interest" description="Disordered" evidence="1">
    <location>
        <begin position="14"/>
        <end position="45"/>
    </location>
</feature>
<feature type="region of interest" description="Disordered" evidence="1">
    <location>
        <begin position="1298"/>
        <end position="1333"/>
    </location>
</feature>
<name>A0ABM1A320_APLCA</name>
<dbReference type="GeneID" id="101859870"/>
<evidence type="ECO:0000313" key="4">
    <source>
        <dbReference type="RefSeq" id="XP_012939835.1"/>
    </source>
</evidence>
<dbReference type="InterPro" id="IPR017956">
    <property type="entry name" value="AT_hook_DNA-bd_motif"/>
</dbReference>
<feature type="compositionally biased region" description="Low complexity" evidence="1">
    <location>
        <begin position="544"/>
        <end position="576"/>
    </location>
</feature>
<dbReference type="CDD" id="cd20469">
    <property type="entry name" value="Tudor_TNRC18"/>
    <property type="match status" value="1"/>
</dbReference>
<proteinExistence type="predicted"/>
<feature type="compositionally biased region" description="Basic and acidic residues" evidence="1">
    <location>
        <begin position="1445"/>
        <end position="1469"/>
    </location>
</feature>
<feature type="domain" description="BAH" evidence="2">
    <location>
        <begin position="2825"/>
        <end position="2947"/>
    </location>
</feature>
<feature type="compositionally biased region" description="Low complexity" evidence="1">
    <location>
        <begin position="277"/>
        <end position="302"/>
    </location>
</feature>
<feature type="region of interest" description="Disordered" evidence="1">
    <location>
        <begin position="2064"/>
        <end position="2086"/>
    </location>
</feature>
<evidence type="ECO:0000313" key="3">
    <source>
        <dbReference type="Proteomes" id="UP000694888"/>
    </source>
</evidence>
<organism evidence="3 4">
    <name type="scientific">Aplysia californica</name>
    <name type="common">California sea hare</name>
    <dbReference type="NCBI Taxonomy" id="6500"/>
    <lineage>
        <taxon>Eukaryota</taxon>
        <taxon>Metazoa</taxon>
        <taxon>Spiralia</taxon>
        <taxon>Lophotrochozoa</taxon>
        <taxon>Mollusca</taxon>
        <taxon>Gastropoda</taxon>
        <taxon>Heterobranchia</taxon>
        <taxon>Euthyneura</taxon>
        <taxon>Tectipleura</taxon>
        <taxon>Aplysiida</taxon>
        <taxon>Aplysioidea</taxon>
        <taxon>Aplysiidae</taxon>
        <taxon>Aplysia</taxon>
    </lineage>
</organism>
<dbReference type="Pfam" id="PF24912">
    <property type="entry name" value="SH3_TNRC18"/>
    <property type="match status" value="1"/>
</dbReference>
<feature type="compositionally biased region" description="Basic residues" evidence="1">
    <location>
        <begin position="2471"/>
        <end position="2480"/>
    </location>
</feature>
<dbReference type="InterPro" id="IPR043151">
    <property type="entry name" value="BAH_sf"/>
</dbReference>
<feature type="compositionally biased region" description="Basic and acidic residues" evidence="1">
    <location>
        <begin position="1772"/>
        <end position="1790"/>
    </location>
</feature>
<dbReference type="Pfam" id="PF21744">
    <property type="entry name" value="BAHCC1-like_Tudor"/>
    <property type="match status" value="1"/>
</dbReference>
<feature type="region of interest" description="Disordered" evidence="1">
    <location>
        <begin position="2723"/>
        <end position="2807"/>
    </location>
</feature>
<feature type="compositionally biased region" description="Basic and acidic residues" evidence="1">
    <location>
        <begin position="601"/>
        <end position="626"/>
    </location>
</feature>
<feature type="region of interest" description="Disordered" evidence="1">
    <location>
        <begin position="1527"/>
        <end position="1561"/>
    </location>
</feature>
<feature type="region of interest" description="Disordered" evidence="1">
    <location>
        <begin position="681"/>
        <end position="716"/>
    </location>
</feature>
<keyword evidence="3" id="KW-1185">Reference proteome</keyword>
<gene>
    <name evidence="4" type="primary">LOC101859870</name>
</gene>
<feature type="compositionally biased region" description="Basic and acidic residues" evidence="1">
    <location>
        <begin position="2505"/>
        <end position="2515"/>
    </location>
</feature>
<feature type="compositionally biased region" description="Low complexity" evidence="1">
    <location>
        <begin position="2459"/>
        <end position="2469"/>
    </location>
</feature>
<feature type="compositionally biased region" description="Basic and acidic residues" evidence="1">
    <location>
        <begin position="1716"/>
        <end position="1735"/>
    </location>
</feature>
<feature type="compositionally biased region" description="Low complexity" evidence="1">
    <location>
        <begin position="313"/>
        <end position="323"/>
    </location>
</feature>
<dbReference type="Proteomes" id="UP000694888">
    <property type="component" value="Unplaced"/>
</dbReference>
<accession>A0ABM1A320</accession>
<dbReference type="Gene3D" id="2.30.30.490">
    <property type="match status" value="1"/>
</dbReference>
<feature type="compositionally biased region" description="Basic and acidic residues" evidence="1">
    <location>
        <begin position="1670"/>
        <end position="1679"/>
    </location>
</feature>
<feature type="compositionally biased region" description="Polar residues" evidence="1">
    <location>
        <begin position="2367"/>
        <end position="2386"/>
    </location>
</feature>
<feature type="compositionally biased region" description="Basic and acidic residues" evidence="1">
    <location>
        <begin position="1093"/>
        <end position="1103"/>
    </location>
</feature>
<feature type="compositionally biased region" description="Basic residues" evidence="1">
    <location>
        <begin position="2073"/>
        <end position="2083"/>
    </location>
</feature>
<dbReference type="InterPro" id="IPR052429">
    <property type="entry name" value="BAH_domain_protein"/>
</dbReference>
<feature type="compositionally biased region" description="Polar residues" evidence="1">
    <location>
        <begin position="758"/>
        <end position="771"/>
    </location>
</feature>
<feature type="region of interest" description="Disordered" evidence="1">
    <location>
        <begin position="524"/>
        <end position="669"/>
    </location>
</feature>
<feature type="compositionally biased region" description="Low complexity" evidence="1">
    <location>
        <begin position="524"/>
        <end position="533"/>
    </location>
</feature>
<feature type="compositionally biased region" description="Polar residues" evidence="1">
    <location>
        <begin position="923"/>
        <end position="942"/>
    </location>
</feature>
<dbReference type="Pfam" id="PF01426">
    <property type="entry name" value="BAH"/>
    <property type="match status" value="1"/>
</dbReference>
<feature type="compositionally biased region" description="Basic residues" evidence="1">
    <location>
        <begin position="2235"/>
        <end position="2247"/>
    </location>
</feature>
<feature type="compositionally biased region" description="Low complexity" evidence="1">
    <location>
        <begin position="1968"/>
        <end position="2040"/>
    </location>
</feature>
<feature type="compositionally biased region" description="Basic and acidic residues" evidence="1">
    <location>
        <begin position="975"/>
        <end position="993"/>
    </location>
</feature>
<feature type="compositionally biased region" description="Polar residues" evidence="1">
    <location>
        <begin position="414"/>
        <end position="425"/>
    </location>
</feature>
<feature type="compositionally biased region" description="Basic residues" evidence="1">
    <location>
        <begin position="2549"/>
        <end position="2558"/>
    </location>
</feature>
<feature type="compositionally biased region" description="Basic residues" evidence="1">
    <location>
        <begin position="1791"/>
        <end position="1804"/>
    </location>
</feature>
<feature type="compositionally biased region" description="Gly residues" evidence="1">
    <location>
        <begin position="18"/>
        <end position="42"/>
    </location>
</feature>
<feature type="compositionally biased region" description="Low complexity" evidence="1">
    <location>
        <begin position="2424"/>
        <end position="2451"/>
    </location>
</feature>
<evidence type="ECO:0000256" key="1">
    <source>
        <dbReference type="SAM" id="MobiDB-lite"/>
    </source>
</evidence>
<feature type="region of interest" description="Disordered" evidence="1">
    <location>
        <begin position="203"/>
        <end position="333"/>
    </location>
</feature>
<feature type="compositionally biased region" description="Low complexity" evidence="1">
    <location>
        <begin position="1681"/>
        <end position="1697"/>
    </location>
</feature>
<feature type="compositionally biased region" description="Low complexity" evidence="1">
    <location>
        <begin position="1543"/>
        <end position="1559"/>
    </location>
</feature>
<feature type="compositionally biased region" description="Low complexity" evidence="1">
    <location>
        <begin position="1171"/>
        <end position="1183"/>
    </location>
</feature>
<feature type="region of interest" description="Disordered" evidence="1">
    <location>
        <begin position="2150"/>
        <end position="2261"/>
    </location>
</feature>
<feature type="compositionally biased region" description="Low complexity" evidence="1">
    <location>
        <begin position="1313"/>
        <end position="1325"/>
    </location>
</feature>
<feature type="compositionally biased region" description="Basic and acidic residues" evidence="1">
    <location>
        <begin position="229"/>
        <end position="256"/>
    </location>
</feature>
<dbReference type="Gene3D" id="2.30.30.140">
    <property type="match status" value="1"/>
</dbReference>
<dbReference type="PANTHER" id="PTHR12505">
    <property type="entry name" value="PHD FINGER TRANSCRIPTION FACTOR"/>
    <property type="match status" value="1"/>
</dbReference>
<dbReference type="RefSeq" id="XP_012939835.1">
    <property type="nucleotide sequence ID" value="XM_013084381.2"/>
</dbReference>
<feature type="region of interest" description="Disordered" evidence="1">
    <location>
        <begin position="757"/>
        <end position="784"/>
    </location>
</feature>
<feature type="region of interest" description="Disordered" evidence="1">
    <location>
        <begin position="347"/>
        <end position="434"/>
    </location>
</feature>
<dbReference type="SMART" id="SM00384">
    <property type="entry name" value="AT_hook"/>
    <property type="match status" value="3"/>
</dbReference>
<feature type="compositionally biased region" description="Basic and acidic residues" evidence="1">
    <location>
        <begin position="1834"/>
        <end position="1843"/>
    </location>
</feature>
<dbReference type="InterPro" id="IPR048924">
    <property type="entry name" value="BAHCC1-like_Tudor"/>
</dbReference>
<dbReference type="PROSITE" id="PS51038">
    <property type="entry name" value="BAH"/>
    <property type="match status" value="1"/>
</dbReference>
<feature type="compositionally biased region" description="Low complexity" evidence="1">
    <location>
        <begin position="2561"/>
        <end position="2573"/>
    </location>
</feature>
<feature type="compositionally biased region" description="Basic and acidic residues" evidence="1">
    <location>
        <begin position="2342"/>
        <end position="2362"/>
    </location>
</feature>
<feature type="region of interest" description="Disordered" evidence="1">
    <location>
        <begin position="2341"/>
        <end position="2589"/>
    </location>
</feature>
<feature type="compositionally biased region" description="Low complexity" evidence="1">
    <location>
        <begin position="833"/>
        <end position="855"/>
    </location>
</feature>
<feature type="compositionally biased region" description="Low complexity" evidence="1">
    <location>
        <begin position="210"/>
        <end position="226"/>
    </location>
</feature>
<feature type="region of interest" description="Disordered" evidence="1">
    <location>
        <begin position="1670"/>
        <end position="1750"/>
    </location>
</feature>
<feature type="compositionally biased region" description="Basic and acidic residues" evidence="1">
    <location>
        <begin position="403"/>
        <end position="412"/>
    </location>
</feature>
<feature type="compositionally biased region" description="Low complexity" evidence="1">
    <location>
        <begin position="1216"/>
        <end position="1247"/>
    </location>
</feature>
<feature type="compositionally biased region" description="Basic and acidic residues" evidence="1">
    <location>
        <begin position="2738"/>
        <end position="2763"/>
    </location>
</feature>
<feature type="compositionally biased region" description="Low complexity" evidence="1">
    <location>
        <begin position="365"/>
        <end position="391"/>
    </location>
</feature>
<feature type="compositionally biased region" description="Basic residues" evidence="1">
    <location>
        <begin position="2530"/>
        <end position="2540"/>
    </location>
</feature>
<dbReference type="PANTHER" id="PTHR12505:SF24">
    <property type="entry name" value="PROTEIN WINGED EYE"/>
    <property type="match status" value="1"/>
</dbReference>
<feature type="compositionally biased region" description="Polar residues" evidence="1">
    <location>
        <begin position="2409"/>
        <end position="2423"/>
    </location>
</feature>
<feature type="region of interest" description="Disordered" evidence="1">
    <location>
        <begin position="1772"/>
        <end position="2040"/>
    </location>
</feature>
<feature type="compositionally biased region" description="Low complexity" evidence="1">
    <location>
        <begin position="2481"/>
        <end position="2504"/>
    </location>
</feature>
<feature type="compositionally biased region" description="Polar residues" evidence="1">
    <location>
        <begin position="1432"/>
        <end position="1441"/>
    </location>
</feature>
<protein>
    <submittedName>
        <fullName evidence="4">Serine-rich adhesin for platelets</fullName>
    </submittedName>
</protein>
<feature type="compositionally biased region" description="Low complexity" evidence="1">
    <location>
        <begin position="2192"/>
        <end position="2204"/>
    </location>
</feature>
<reference evidence="4" key="1">
    <citation type="submission" date="2025-08" db="UniProtKB">
        <authorList>
            <consortium name="RefSeq"/>
        </authorList>
    </citation>
    <scope>IDENTIFICATION</scope>
</reference>
<feature type="compositionally biased region" description="Polar residues" evidence="1">
    <location>
        <begin position="1949"/>
        <end position="1958"/>
    </location>
</feature>
<feature type="compositionally biased region" description="Acidic residues" evidence="1">
    <location>
        <begin position="2764"/>
        <end position="2789"/>
    </location>
</feature>
<feature type="region of interest" description="Disordered" evidence="1">
    <location>
        <begin position="833"/>
        <end position="1282"/>
    </location>
</feature>